<dbReference type="Proteomes" id="UP000886998">
    <property type="component" value="Unassembled WGS sequence"/>
</dbReference>
<dbReference type="EMBL" id="BMAV01012620">
    <property type="protein sequence ID" value="GFY59460.1"/>
    <property type="molecule type" value="Genomic_DNA"/>
</dbReference>
<protein>
    <submittedName>
        <fullName evidence="1">Uncharacterized protein</fullName>
    </submittedName>
</protein>
<sequence>MMRYYFITSQSRWNIEICQRSCQGIRALICPTALEDNESVKSLRLEFVFRIENSVAQLTAVELRCLPIG</sequence>
<evidence type="ECO:0000313" key="2">
    <source>
        <dbReference type="Proteomes" id="UP000886998"/>
    </source>
</evidence>
<reference evidence="1" key="1">
    <citation type="submission" date="2020-08" db="EMBL/GenBank/DDBJ databases">
        <title>Multicomponent nature underlies the extraordinary mechanical properties of spider dragline silk.</title>
        <authorList>
            <person name="Kono N."/>
            <person name="Nakamura H."/>
            <person name="Mori M."/>
            <person name="Yoshida Y."/>
            <person name="Ohtoshi R."/>
            <person name="Malay A.D."/>
            <person name="Moran D.A.P."/>
            <person name="Tomita M."/>
            <person name="Numata K."/>
            <person name="Arakawa K."/>
        </authorList>
    </citation>
    <scope>NUCLEOTIDE SEQUENCE</scope>
</reference>
<evidence type="ECO:0000313" key="1">
    <source>
        <dbReference type="EMBL" id="GFY59460.1"/>
    </source>
</evidence>
<comment type="caution">
    <text evidence="1">The sequence shown here is derived from an EMBL/GenBank/DDBJ whole genome shotgun (WGS) entry which is preliminary data.</text>
</comment>
<gene>
    <name evidence="1" type="ORF">TNIN_241961</name>
</gene>
<keyword evidence="2" id="KW-1185">Reference proteome</keyword>
<dbReference type="AlphaFoldDB" id="A0A8X7C846"/>
<name>A0A8X7C846_9ARAC</name>
<organism evidence="1 2">
    <name type="scientific">Trichonephila inaurata madagascariensis</name>
    <dbReference type="NCBI Taxonomy" id="2747483"/>
    <lineage>
        <taxon>Eukaryota</taxon>
        <taxon>Metazoa</taxon>
        <taxon>Ecdysozoa</taxon>
        <taxon>Arthropoda</taxon>
        <taxon>Chelicerata</taxon>
        <taxon>Arachnida</taxon>
        <taxon>Araneae</taxon>
        <taxon>Araneomorphae</taxon>
        <taxon>Entelegynae</taxon>
        <taxon>Araneoidea</taxon>
        <taxon>Nephilidae</taxon>
        <taxon>Trichonephila</taxon>
        <taxon>Trichonephila inaurata</taxon>
    </lineage>
</organism>
<proteinExistence type="predicted"/>
<accession>A0A8X7C846</accession>